<evidence type="ECO:0000256" key="11">
    <source>
        <dbReference type="ARBA" id="ARBA00023033"/>
    </source>
</evidence>
<dbReference type="PRINTS" id="PR00463">
    <property type="entry name" value="EP450I"/>
</dbReference>
<keyword evidence="7 13" id="KW-0479">Metal-binding</keyword>
<evidence type="ECO:0000256" key="4">
    <source>
        <dbReference type="ARBA" id="ARBA00010617"/>
    </source>
</evidence>
<evidence type="ECO:0000256" key="14">
    <source>
        <dbReference type="RuleBase" id="RU000461"/>
    </source>
</evidence>
<dbReference type="GO" id="GO:0005506">
    <property type="term" value="F:iron ion binding"/>
    <property type="evidence" value="ECO:0007669"/>
    <property type="project" value="InterPro"/>
</dbReference>
<keyword evidence="5 13" id="KW-0349">Heme</keyword>
<evidence type="ECO:0000256" key="1">
    <source>
        <dbReference type="ARBA" id="ARBA00001971"/>
    </source>
</evidence>
<keyword evidence="11 14" id="KW-0503">Monooxygenase</keyword>
<dbReference type="PANTHER" id="PTHR46300">
    <property type="entry name" value="P450, PUTATIVE (EUROFUNG)-RELATED-RELATED"/>
    <property type="match status" value="1"/>
</dbReference>
<dbReference type="Pfam" id="PF00067">
    <property type="entry name" value="p450"/>
    <property type="match status" value="1"/>
</dbReference>
<dbReference type="Gene3D" id="1.10.630.10">
    <property type="entry name" value="Cytochrome P450"/>
    <property type="match status" value="1"/>
</dbReference>
<keyword evidence="12" id="KW-0472">Membrane</keyword>
<feature type="binding site" description="axial binding residue" evidence="13">
    <location>
        <position position="469"/>
    </location>
    <ligand>
        <name>heme</name>
        <dbReference type="ChEBI" id="CHEBI:30413"/>
    </ligand>
    <ligandPart>
        <name>Fe</name>
        <dbReference type="ChEBI" id="CHEBI:18248"/>
    </ligandPart>
</feature>
<evidence type="ECO:0000256" key="8">
    <source>
        <dbReference type="ARBA" id="ARBA00022989"/>
    </source>
</evidence>
<evidence type="ECO:0000256" key="10">
    <source>
        <dbReference type="ARBA" id="ARBA00023004"/>
    </source>
</evidence>
<dbReference type="InterPro" id="IPR050364">
    <property type="entry name" value="Cytochrome_P450_fung"/>
</dbReference>
<protein>
    <submittedName>
        <fullName evidence="15">Cytochrome P450</fullName>
    </submittedName>
</protein>
<evidence type="ECO:0000256" key="2">
    <source>
        <dbReference type="ARBA" id="ARBA00004167"/>
    </source>
</evidence>
<comment type="subcellular location">
    <subcellularLocation>
        <location evidence="2">Membrane</location>
        <topology evidence="2">Single-pass membrane protein</topology>
    </subcellularLocation>
</comment>
<dbReference type="InterPro" id="IPR036396">
    <property type="entry name" value="Cyt_P450_sf"/>
</dbReference>
<comment type="pathway">
    <text evidence="3">Secondary metabolite biosynthesis.</text>
</comment>
<evidence type="ECO:0000313" key="16">
    <source>
        <dbReference type="Proteomes" id="UP000823399"/>
    </source>
</evidence>
<dbReference type="EMBL" id="JABBWM010000010">
    <property type="protein sequence ID" value="KAG2114160.1"/>
    <property type="molecule type" value="Genomic_DNA"/>
</dbReference>
<dbReference type="SUPFAM" id="SSF48264">
    <property type="entry name" value="Cytochrome P450"/>
    <property type="match status" value="1"/>
</dbReference>
<dbReference type="GeneID" id="64695039"/>
<dbReference type="OrthoDB" id="2789670at2759"/>
<dbReference type="GO" id="GO:0004497">
    <property type="term" value="F:monooxygenase activity"/>
    <property type="evidence" value="ECO:0007669"/>
    <property type="project" value="UniProtKB-KW"/>
</dbReference>
<dbReference type="GO" id="GO:0016705">
    <property type="term" value="F:oxidoreductase activity, acting on paired donors, with incorporation or reduction of molecular oxygen"/>
    <property type="evidence" value="ECO:0007669"/>
    <property type="project" value="InterPro"/>
</dbReference>
<dbReference type="InterPro" id="IPR017972">
    <property type="entry name" value="Cyt_P450_CS"/>
</dbReference>
<dbReference type="CDD" id="cd11065">
    <property type="entry name" value="CYP64-like"/>
    <property type="match status" value="1"/>
</dbReference>
<comment type="cofactor">
    <cofactor evidence="1 13">
        <name>heme</name>
        <dbReference type="ChEBI" id="CHEBI:30413"/>
    </cofactor>
</comment>
<name>A0A9P7JWW7_9AGAM</name>
<dbReference type="AlphaFoldDB" id="A0A9P7JWW7"/>
<dbReference type="PRINTS" id="PR00385">
    <property type="entry name" value="P450"/>
</dbReference>
<evidence type="ECO:0000256" key="7">
    <source>
        <dbReference type="ARBA" id="ARBA00022723"/>
    </source>
</evidence>
<keyword evidence="9 14" id="KW-0560">Oxidoreductase</keyword>
<dbReference type="PANTHER" id="PTHR46300:SF2">
    <property type="entry name" value="CYTOCHROME P450 MONOOXYGENASE ALNH-RELATED"/>
    <property type="match status" value="1"/>
</dbReference>
<organism evidence="15 16">
    <name type="scientific">Suillus discolor</name>
    <dbReference type="NCBI Taxonomy" id="1912936"/>
    <lineage>
        <taxon>Eukaryota</taxon>
        <taxon>Fungi</taxon>
        <taxon>Dikarya</taxon>
        <taxon>Basidiomycota</taxon>
        <taxon>Agaricomycotina</taxon>
        <taxon>Agaricomycetes</taxon>
        <taxon>Agaricomycetidae</taxon>
        <taxon>Boletales</taxon>
        <taxon>Suillineae</taxon>
        <taxon>Suillaceae</taxon>
        <taxon>Suillus</taxon>
    </lineage>
</organism>
<gene>
    <name evidence="15" type="ORF">F5147DRAFT_630681</name>
</gene>
<sequence length="538" mass="60664">MALRAVISPLYALGVCPHTALTMFPSVDGRLANLAILLASFIVIISLKRFITNRQKKLPPGPVPLPLIGNVLSLNTKEPWLTYTEWAAVYGDLFFVRLLGQEIVVINSQHVAETLLDKRSRIYSDRPHIATLEPFGWSDVFVFTSYGDEWRLSRRLFHQTFRPDSALKFRPIQIKQAREMIVNLIDDPQHYHSHFATFSSSVAMSVTYGYQTSPRDDPLVRIVENALAIGLKVMTPEKAILLKIFPFLLKLPDWCWGSSIKRDARTSTNCMREMSDVPFQYAQDHMVENSALGRFSMVAENLQRIEKQDQTSRSLFEGALKKAATTAIVGSYETTTSVVMTFALAMVLYPDVQRRAQAEIDSVVGQDRLPTFEDRTSLPYIESILRETLRWQPVVPLGVPHVTTGDDTYDGYFIPKGTTVMYNAWGMSRDEKRYPDASHFRPERFLDVNGALTDDNPAGYVFGFGRRACPGQYAGDASLWSAIVTMLATVEFSSVKDSQGKVIEFTPQFTTGITRAPMIFPCNLSSRSRTYSELVNVF</sequence>
<dbReference type="GO" id="GO:0016020">
    <property type="term" value="C:membrane"/>
    <property type="evidence" value="ECO:0007669"/>
    <property type="project" value="UniProtKB-SubCell"/>
</dbReference>
<keyword evidence="16" id="KW-1185">Reference proteome</keyword>
<evidence type="ECO:0000256" key="5">
    <source>
        <dbReference type="ARBA" id="ARBA00022617"/>
    </source>
</evidence>
<dbReference type="Proteomes" id="UP000823399">
    <property type="component" value="Unassembled WGS sequence"/>
</dbReference>
<dbReference type="GO" id="GO:0020037">
    <property type="term" value="F:heme binding"/>
    <property type="evidence" value="ECO:0007669"/>
    <property type="project" value="InterPro"/>
</dbReference>
<keyword evidence="8" id="KW-1133">Transmembrane helix</keyword>
<dbReference type="RefSeq" id="XP_041296273.1">
    <property type="nucleotide sequence ID" value="XM_041432780.1"/>
</dbReference>
<dbReference type="InterPro" id="IPR002401">
    <property type="entry name" value="Cyt_P450_E_grp-I"/>
</dbReference>
<evidence type="ECO:0000256" key="12">
    <source>
        <dbReference type="ARBA" id="ARBA00023136"/>
    </source>
</evidence>
<reference evidence="15" key="1">
    <citation type="journal article" date="2020" name="New Phytol.">
        <title>Comparative genomics reveals dynamic genome evolution in host specialist ectomycorrhizal fungi.</title>
        <authorList>
            <person name="Lofgren L.A."/>
            <person name="Nguyen N.H."/>
            <person name="Vilgalys R."/>
            <person name="Ruytinx J."/>
            <person name="Liao H.L."/>
            <person name="Branco S."/>
            <person name="Kuo A."/>
            <person name="LaButti K."/>
            <person name="Lipzen A."/>
            <person name="Andreopoulos W."/>
            <person name="Pangilinan J."/>
            <person name="Riley R."/>
            <person name="Hundley H."/>
            <person name="Na H."/>
            <person name="Barry K."/>
            <person name="Grigoriev I.V."/>
            <person name="Stajich J.E."/>
            <person name="Kennedy P.G."/>
        </authorList>
    </citation>
    <scope>NUCLEOTIDE SEQUENCE</scope>
    <source>
        <strain evidence="15">FC423</strain>
    </source>
</reference>
<evidence type="ECO:0000313" key="15">
    <source>
        <dbReference type="EMBL" id="KAG2114160.1"/>
    </source>
</evidence>
<evidence type="ECO:0000256" key="6">
    <source>
        <dbReference type="ARBA" id="ARBA00022692"/>
    </source>
</evidence>
<evidence type="ECO:0000256" key="9">
    <source>
        <dbReference type="ARBA" id="ARBA00023002"/>
    </source>
</evidence>
<comment type="caution">
    <text evidence="15">The sequence shown here is derived from an EMBL/GenBank/DDBJ whole genome shotgun (WGS) entry which is preliminary data.</text>
</comment>
<evidence type="ECO:0000256" key="13">
    <source>
        <dbReference type="PIRSR" id="PIRSR602401-1"/>
    </source>
</evidence>
<proteinExistence type="inferred from homology"/>
<dbReference type="PROSITE" id="PS00086">
    <property type="entry name" value="CYTOCHROME_P450"/>
    <property type="match status" value="1"/>
</dbReference>
<dbReference type="InterPro" id="IPR001128">
    <property type="entry name" value="Cyt_P450"/>
</dbReference>
<comment type="similarity">
    <text evidence="4 14">Belongs to the cytochrome P450 family.</text>
</comment>
<keyword evidence="10 13" id="KW-0408">Iron</keyword>
<accession>A0A9P7JWW7</accession>
<evidence type="ECO:0000256" key="3">
    <source>
        <dbReference type="ARBA" id="ARBA00005179"/>
    </source>
</evidence>
<keyword evidence="6" id="KW-0812">Transmembrane</keyword>